<feature type="compositionally biased region" description="Basic residues" evidence="7">
    <location>
        <begin position="1"/>
        <end position="10"/>
    </location>
</feature>
<keyword evidence="6" id="KW-0175">Coiled coil</keyword>
<dbReference type="Gene3D" id="1.20.5.340">
    <property type="match status" value="1"/>
</dbReference>
<feature type="region of interest" description="Disordered" evidence="7">
    <location>
        <begin position="1"/>
        <end position="27"/>
    </location>
</feature>
<dbReference type="GO" id="GO:0051301">
    <property type="term" value="P:cell division"/>
    <property type="evidence" value="ECO:0007669"/>
    <property type="project" value="UniProtKB-KW"/>
</dbReference>
<feature type="region of interest" description="Disordered" evidence="7">
    <location>
        <begin position="41"/>
        <end position="91"/>
    </location>
</feature>
<evidence type="ECO:0000313" key="10">
    <source>
        <dbReference type="Proteomes" id="UP000193467"/>
    </source>
</evidence>
<evidence type="ECO:0000256" key="5">
    <source>
        <dbReference type="ARBA" id="ARBA00023306"/>
    </source>
</evidence>
<dbReference type="GO" id="GO:0005634">
    <property type="term" value="C:nucleus"/>
    <property type="evidence" value="ECO:0007669"/>
    <property type="project" value="UniProtKB-SubCell"/>
</dbReference>
<dbReference type="SUPFAM" id="SSF52540">
    <property type="entry name" value="P-loop containing nucleoside triphosphate hydrolases"/>
    <property type="match status" value="1"/>
</dbReference>
<dbReference type="InParanoid" id="A0A1Y2G7B0"/>
<dbReference type="InterPro" id="IPR003395">
    <property type="entry name" value="RecF/RecN/SMC_N"/>
</dbReference>
<keyword evidence="10" id="KW-1185">Reference proteome</keyword>
<proteinExistence type="predicted"/>
<reference evidence="9 10" key="1">
    <citation type="submission" date="2016-07" db="EMBL/GenBank/DDBJ databases">
        <title>Pervasive Adenine N6-methylation of Active Genes in Fungi.</title>
        <authorList>
            <consortium name="DOE Joint Genome Institute"/>
            <person name="Mondo S.J."/>
            <person name="Dannebaum R.O."/>
            <person name="Kuo R.C."/>
            <person name="Labutti K."/>
            <person name="Haridas S."/>
            <person name="Kuo A."/>
            <person name="Salamov A."/>
            <person name="Ahrendt S.R."/>
            <person name="Lipzen A."/>
            <person name="Sullivan W."/>
            <person name="Andreopoulos W.B."/>
            <person name="Clum A."/>
            <person name="Lindquist E."/>
            <person name="Daum C."/>
            <person name="Ramamoorthy G.K."/>
            <person name="Gryganskyi A."/>
            <person name="Culley D."/>
            <person name="Magnuson J.K."/>
            <person name="James T.Y."/>
            <person name="O'Malley M.A."/>
            <person name="Stajich J.E."/>
            <person name="Spatafora J.W."/>
            <person name="Visel A."/>
            <person name="Grigoriev I.V."/>
        </authorList>
    </citation>
    <scope>NUCLEOTIDE SEQUENCE [LARGE SCALE GENOMIC DNA]</scope>
    <source>
        <strain evidence="9 10">62-1032</strain>
    </source>
</reference>
<keyword evidence="9" id="KW-0378">Hydrolase</keyword>
<keyword evidence="4" id="KW-0539">Nucleus</keyword>
<accession>A0A1Y2G7B0</accession>
<gene>
    <name evidence="9" type="ORF">BCR35DRAFT_328024</name>
</gene>
<feature type="compositionally biased region" description="Low complexity" evidence="7">
    <location>
        <begin position="11"/>
        <end position="25"/>
    </location>
</feature>
<evidence type="ECO:0000256" key="6">
    <source>
        <dbReference type="SAM" id="Coils"/>
    </source>
</evidence>
<dbReference type="Gene3D" id="3.40.50.300">
    <property type="entry name" value="P-loop containing nucleotide triphosphate hydrolases"/>
    <property type="match status" value="1"/>
</dbReference>
<comment type="caution">
    <text evidence="9">The sequence shown here is derived from an EMBL/GenBank/DDBJ whole genome shotgun (WGS) entry which is preliminary data.</text>
</comment>
<dbReference type="GO" id="GO:0008278">
    <property type="term" value="C:cohesin complex"/>
    <property type="evidence" value="ECO:0007669"/>
    <property type="project" value="TreeGrafter"/>
</dbReference>
<comment type="subcellular location">
    <subcellularLocation>
        <location evidence="1">Nucleus</location>
    </subcellularLocation>
</comment>
<evidence type="ECO:0000256" key="2">
    <source>
        <dbReference type="ARBA" id="ARBA00022618"/>
    </source>
</evidence>
<keyword evidence="2" id="KW-0132">Cell division</keyword>
<dbReference type="STRING" id="106004.A0A1Y2G7B0"/>
<organism evidence="9 10">
    <name type="scientific">Leucosporidium creatinivorum</name>
    <dbReference type="NCBI Taxonomy" id="106004"/>
    <lineage>
        <taxon>Eukaryota</taxon>
        <taxon>Fungi</taxon>
        <taxon>Dikarya</taxon>
        <taxon>Basidiomycota</taxon>
        <taxon>Pucciniomycotina</taxon>
        <taxon>Microbotryomycetes</taxon>
        <taxon>Leucosporidiales</taxon>
        <taxon>Leucosporidium</taxon>
    </lineage>
</organism>
<feature type="compositionally biased region" description="Basic and acidic residues" evidence="7">
    <location>
        <begin position="67"/>
        <end position="91"/>
    </location>
</feature>
<feature type="domain" description="RecF/RecN/SMC N-terminal" evidence="8">
    <location>
        <begin position="61"/>
        <end position="580"/>
    </location>
</feature>
<dbReference type="Proteomes" id="UP000193467">
    <property type="component" value="Unassembled WGS sequence"/>
</dbReference>
<dbReference type="Gene3D" id="1.10.287.1490">
    <property type="match status" value="1"/>
</dbReference>
<evidence type="ECO:0000256" key="1">
    <source>
        <dbReference type="ARBA" id="ARBA00004123"/>
    </source>
</evidence>
<dbReference type="PANTHER" id="PTHR18937">
    <property type="entry name" value="STRUCTURAL MAINTENANCE OF CHROMOSOMES SMC FAMILY MEMBER"/>
    <property type="match status" value="1"/>
</dbReference>
<evidence type="ECO:0000256" key="3">
    <source>
        <dbReference type="ARBA" id="ARBA00022776"/>
    </source>
</evidence>
<evidence type="ECO:0000256" key="4">
    <source>
        <dbReference type="ARBA" id="ARBA00023242"/>
    </source>
</evidence>
<evidence type="ECO:0000313" key="9">
    <source>
        <dbReference type="EMBL" id="ORY92949.1"/>
    </source>
</evidence>
<dbReference type="GO" id="GO:0016787">
    <property type="term" value="F:hydrolase activity"/>
    <property type="evidence" value="ECO:0007669"/>
    <property type="project" value="UniProtKB-KW"/>
</dbReference>
<protein>
    <submittedName>
        <fullName evidence="9">p-loop containing nucleoside triphosphate hydrolase protein</fullName>
    </submittedName>
</protein>
<keyword evidence="3" id="KW-0498">Mitosis</keyword>
<dbReference type="OrthoDB" id="5575062at2759"/>
<dbReference type="AlphaFoldDB" id="A0A1Y2G7B0"/>
<dbReference type="PANTHER" id="PTHR18937:SF12">
    <property type="entry name" value="STRUCTURAL MAINTENANCE OF CHROMOSOMES PROTEIN"/>
    <property type="match status" value="1"/>
</dbReference>
<dbReference type="Pfam" id="PF02463">
    <property type="entry name" value="SMC_N"/>
    <property type="match status" value="1"/>
</dbReference>
<evidence type="ECO:0000259" key="8">
    <source>
        <dbReference type="Pfam" id="PF02463"/>
    </source>
</evidence>
<name>A0A1Y2G7B0_9BASI</name>
<feature type="coiled-coil region" evidence="6">
    <location>
        <begin position="204"/>
        <end position="294"/>
    </location>
</feature>
<sequence length="593" mass="66879">MSFLTLRRKMASASSSPASPWISSSTTQIQEANDRLVTIREENSTFKEEQKAARKEALKAQKKSGKKEKEVEKDLESARPELSRAKDDLSSTNARLKDIQSELKVVKKSIADLEGKIKTLEKEISTLEGQHVEYERAIAVEEDAIFKDFCKRIRVANIRVDEDTRMGDLPAEEERTLKFKTQIARLTNQITFQSDIVDGNRARLETLRATATSQQTALDNLEGEKQTKTEELEAIEAEIEELREELAELQKVVDEKTEELEEVRRKGAKSARVLDKALKEIASCNDEIERLSSERFAVYRRCKLEEIDLPLLEGSLDKVPIDEALHPAAPLDVDGEEDETQQVLQVSDYGVKVDFEDLEEDEEEDGSSAMEETLLEAIAKLQAEIDKMSPNLKAIERLGDSEARFKEIDGEFDKARETAKAAKDAFTAVKKKRCDLFNKAYQHISDRIDEVYKDLTKGKAAPMGGVAYLSLEDSEEPYLHGIKYHAMPPMKRFRDMDQLSGGERTMASLSLLFAIHSYHPSPFFVLDEVDAALDNTNVARVARYVQNIASPDFQFIVISLKNAFFEQAASLVGIYRQDGGSKNLTLDLSKYAD</sequence>
<feature type="compositionally biased region" description="Basic and acidic residues" evidence="7">
    <location>
        <begin position="41"/>
        <end position="59"/>
    </location>
</feature>
<keyword evidence="5" id="KW-0131">Cell cycle</keyword>
<dbReference type="InterPro" id="IPR027417">
    <property type="entry name" value="P-loop_NTPase"/>
</dbReference>
<dbReference type="GO" id="GO:0007062">
    <property type="term" value="P:sister chromatid cohesion"/>
    <property type="evidence" value="ECO:0007669"/>
    <property type="project" value="TreeGrafter"/>
</dbReference>
<dbReference type="EMBL" id="MCGR01000001">
    <property type="protein sequence ID" value="ORY92949.1"/>
    <property type="molecule type" value="Genomic_DNA"/>
</dbReference>
<dbReference type="GO" id="GO:0003677">
    <property type="term" value="F:DNA binding"/>
    <property type="evidence" value="ECO:0007669"/>
    <property type="project" value="TreeGrafter"/>
</dbReference>
<evidence type="ECO:0000256" key="7">
    <source>
        <dbReference type="SAM" id="MobiDB-lite"/>
    </source>
</evidence>